<sequence length="96" mass="10784">MPFSVRNGHKGETNHPAACATTLIVVLGLLTGPINIGIIMGSVVLLYVLHEKVLYPTAKYLGFEPEDSRPVNDDDEYPHRYSMQHGSIRMTWFSLR</sequence>
<evidence type="ECO:0000256" key="1">
    <source>
        <dbReference type="SAM" id="Phobius"/>
    </source>
</evidence>
<gene>
    <name evidence="2" type="ORF">ACFQGH_16080</name>
</gene>
<evidence type="ECO:0000313" key="3">
    <source>
        <dbReference type="Proteomes" id="UP001596312"/>
    </source>
</evidence>
<dbReference type="RefSeq" id="WP_340605296.1">
    <property type="nucleotide sequence ID" value="NZ_JBBMXV010000005.1"/>
</dbReference>
<comment type="caution">
    <text evidence="2">The sequence shown here is derived from an EMBL/GenBank/DDBJ whole genome shotgun (WGS) entry which is preliminary data.</text>
</comment>
<keyword evidence="3" id="KW-1185">Reference proteome</keyword>
<dbReference type="EMBL" id="JBHSXQ010000005">
    <property type="protein sequence ID" value="MFC6906713.1"/>
    <property type="molecule type" value="Genomic_DNA"/>
</dbReference>
<organism evidence="2 3">
    <name type="scientific">Halalkalicoccus tibetensis</name>
    <dbReference type="NCBI Taxonomy" id="175632"/>
    <lineage>
        <taxon>Archaea</taxon>
        <taxon>Methanobacteriati</taxon>
        <taxon>Methanobacteriota</taxon>
        <taxon>Stenosarchaea group</taxon>
        <taxon>Halobacteria</taxon>
        <taxon>Halobacteriales</taxon>
        <taxon>Halococcaceae</taxon>
        <taxon>Halalkalicoccus</taxon>
    </lineage>
</organism>
<proteinExistence type="predicted"/>
<dbReference type="Proteomes" id="UP001596312">
    <property type="component" value="Unassembled WGS sequence"/>
</dbReference>
<keyword evidence="1" id="KW-0472">Membrane</keyword>
<protein>
    <submittedName>
        <fullName evidence="2">Uncharacterized protein</fullName>
    </submittedName>
</protein>
<evidence type="ECO:0000313" key="2">
    <source>
        <dbReference type="EMBL" id="MFC6906713.1"/>
    </source>
</evidence>
<keyword evidence="1" id="KW-0812">Transmembrane</keyword>
<dbReference type="AlphaFoldDB" id="A0ABD5V560"/>
<reference evidence="2 3" key="1">
    <citation type="journal article" date="2019" name="Int. J. Syst. Evol. Microbiol.">
        <title>The Global Catalogue of Microorganisms (GCM) 10K type strain sequencing project: providing services to taxonomists for standard genome sequencing and annotation.</title>
        <authorList>
            <consortium name="The Broad Institute Genomics Platform"/>
            <consortium name="The Broad Institute Genome Sequencing Center for Infectious Disease"/>
            <person name="Wu L."/>
            <person name="Ma J."/>
        </authorList>
    </citation>
    <scope>NUCLEOTIDE SEQUENCE [LARGE SCALE GENOMIC DNA]</scope>
    <source>
        <strain evidence="2 3">CGMCC 1.3240</strain>
    </source>
</reference>
<keyword evidence="1" id="KW-1133">Transmembrane helix</keyword>
<accession>A0ABD5V560</accession>
<feature type="transmembrane region" description="Helical" evidence="1">
    <location>
        <begin position="20"/>
        <end position="49"/>
    </location>
</feature>
<name>A0ABD5V560_9EURY</name>